<dbReference type="PANTHER" id="PTHR34322:SF2">
    <property type="entry name" value="TRANSPOSASE IS200-LIKE DOMAIN-CONTAINING PROTEIN"/>
    <property type="match status" value="1"/>
</dbReference>
<reference evidence="2 3" key="1">
    <citation type="submission" date="2019-03" db="EMBL/GenBank/DDBJ databases">
        <title>Genomic Encyclopedia of Type Strains, Phase IV (KMG-IV): sequencing the most valuable type-strain genomes for metagenomic binning, comparative biology and taxonomic classification.</title>
        <authorList>
            <person name="Goeker M."/>
        </authorList>
    </citation>
    <scope>NUCLEOTIDE SEQUENCE [LARGE SCALE GENOMIC DNA]</scope>
    <source>
        <strain evidence="2 3">DSM 5604</strain>
    </source>
</reference>
<dbReference type="SMART" id="SM01321">
    <property type="entry name" value="Y1_Tnp"/>
    <property type="match status" value="1"/>
</dbReference>
<comment type="caution">
    <text evidence="2">The sequence shown here is derived from an EMBL/GenBank/DDBJ whole genome shotgun (WGS) entry which is preliminary data.</text>
</comment>
<evidence type="ECO:0000313" key="2">
    <source>
        <dbReference type="EMBL" id="TDR06322.1"/>
    </source>
</evidence>
<sequence length="201" mass="23314">MPRRPRTLMPNVPVHIVQRGASREAVFFEDEDYKAYAGWMKEAAEAYDIAIHAFVLMTNHIHILLTAQNPENVGKFMQHIGRRYVPFINHKYGHSGSLWEGRYKSNLVQSECYFLAVMRYIELNPVRANMVEQAAHYRWSSFRHNSGLKPLSFITPHPIFNMLGSDTATRSSNYLSMFEQHQNSQEINAIRNAWQTGRSLV</sequence>
<name>A0A4R6X4P3_9GAMM</name>
<dbReference type="SUPFAM" id="SSF143422">
    <property type="entry name" value="Transposase IS200-like"/>
    <property type="match status" value="1"/>
</dbReference>
<dbReference type="GO" id="GO:0006313">
    <property type="term" value="P:DNA transposition"/>
    <property type="evidence" value="ECO:0007669"/>
    <property type="project" value="InterPro"/>
</dbReference>
<dbReference type="GO" id="GO:0004803">
    <property type="term" value="F:transposase activity"/>
    <property type="evidence" value="ECO:0007669"/>
    <property type="project" value="InterPro"/>
</dbReference>
<gene>
    <name evidence="2" type="ORF">C8D85_3253</name>
</gene>
<accession>A0A4R6X4P3</accession>
<dbReference type="RefSeq" id="WP_162847608.1">
    <property type="nucleotide sequence ID" value="NZ_SNZA01000006.1"/>
</dbReference>
<protein>
    <submittedName>
        <fullName evidence="2">Putative transposase</fullName>
    </submittedName>
</protein>
<keyword evidence="3" id="KW-1185">Reference proteome</keyword>
<dbReference type="PANTHER" id="PTHR34322">
    <property type="entry name" value="TRANSPOSASE, Y1_TNP DOMAIN-CONTAINING"/>
    <property type="match status" value="1"/>
</dbReference>
<evidence type="ECO:0000259" key="1">
    <source>
        <dbReference type="SMART" id="SM01321"/>
    </source>
</evidence>
<feature type="domain" description="Transposase IS200-like" evidence="1">
    <location>
        <begin position="9"/>
        <end position="124"/>
    </location>
</feature>
<dbReference type="Pfam" id="PF01797">
    <property type="entry name" value="Y1_Tnp"/>
    <property type="match status" value="1"/>
</dbReference>
<evidence type="ECO:0000313" key="3">
    <source>
        <dbReference type="Proteomes" id="UP000295729"/>
    </source>
</evidence>
<dbReference type="Gene3D" id="3.30.70.1290">
    <property type="entry name" value="Transposase IS200-like"/>
    <property type="match status" value="1"/>
</dbReference>
<dbReference type="InterPro" id="IPR036515">
    <property type="entry name" value="Transposase_17_sf"/>
</dbReference>
<proteinExistence type="predicted"/>
<dbReference type="GO" id="GO:0003677">
    <property type="term" value="F:DNA binding"/>
    <property type="evidence" value="ECO:0007669"/>
    <property type="project" value="InterPro"/>
</dbReference>
<dbReference type="Proteomes" id="UP000295729">
    <property type="component" value="Unassembled WGS sequence"/>
</dbReference>
<dbReference type="InterPro" id="IPR002686">
    <property type="entry name" value="Transposase_17"/>
</dbReference>
<dbReference type="EMBL" id="SNZA01000006">
    <property type="protein sequence ID" value="TDR06322.1"/>
    <property type="molecule type" value="Genomic_DNA"/>
</dbReference>
<dbReference type="AlphaFoldDB" id="A0A4R6X4P3"/>
<organism evidence="2 3">
    <name type="scientific">Marinomonas communis</name>
    <dbReference type="NCBI Taxonomy" id="28254"/>
    <lineage>
        <taxon>Bacteria</taxon>
        <taxon>Pseudomonadati</taxon>
        <taxon>Pseudomonadota</taxon>
        <taxon>Gammaproteobacteria</taxon>
        <taxon>Oceanospirillales</taxon>
        <taxon>Oceanospirillaceae</taxon>
        <taxon>Marinomonas</taxon>
    </lineage>
</organism>